<evidence type="ECO:0000256" key="1">
    <source>
        <dbReference type="SAM" id="SignalP"/>
    </source>
</evidence>
<accession>A0A316JE30</accession>
<evidence type="ECO:0000313" key="3">
    <source>
        <dbReference type="EMBL" id="PWL19716.1"/>
    </source>
</evidence>
<dbReference type="OrthoDB" id="9811036at2"/>
<feature type="domain" description="Thiol:disulfide interchange protein DsbD N-terminal" evidence="2">
    <location>
        <begin position="46"/>
        <end position="145"/>
    </location>
</feature>
<reference evidence="3 4" key="1">
    <citation type="submission" date="2018-05" db="EMBL/GenBank/DDBJ databases">
        <title>Comparative genomic sequence analysis between strain HN4 and CCM 8460T (Falsochrobactrum ovis) will provide more evidence to prove that HN4 is a new species of Falsochrobactrum.</title>
        <authorList>
            <person name="Lyu W."/>
            <person name="Sun L."/>
            <person name="Yao L."/>
        </authorList>
    </citation>
    <scope>NUCLEOTIDE SEQUENCE [LARGE SCALE GENOMIC DNA]</scope>
    <source>
        <strain evidence="3 4">HN4</strain>
    </source>
</reference>
<feature type="signal peptide" evidence="1">
    <location>
        <begin position="1"/>
        <end position="22"/>
    </location>
</feature>
<sequence>MKIKALPLLPIVFLALLAPAQASTSDWTQTPGGRVRVLIDDHSAVNGQLRGALQIELQPGWKTYWRNPGDSGVPPQLSLAGNGEARIDFPVPERFGAGDEAGVGYTRPVSLPLTFTVSPGDKRLSGNIFLGICENICVPVHAEFDLPLVSQTAPSPQAIAARTIVQSAFDRLPQAASPDFRVSEARRQDDRILFELDLPDSATPAQLFVASDALSLSEAVPQQEAARPQFAAKIYGKAKEGAVIDYTLVQNGKAVSGTIKLN</sequence>
<keyword evidence="1" id="KW-0732">Signal</keyword>
<protein>
    <recommendedName>
        <fullName evidence="2">Thiol:disulfide interchange protein DsbD N-terminal domain-containing protein</fullName>
    </recommendedName>
</protein>
<name>A0A316JE30_9HYPH</name>
<proteinExistence type="predicted"/>
<dbReference type="AlphaFoldDB" id="A0A316JE30"/>
<comment type="caution">
    <text evidence="3">The sequence shown here is derived from an EMBL/GenBank/DDBJ whole genome shotgun (WGS) entry which is preliminary data.</text>
</comment>
<evidence type="ECO:0000259" key="2">
    <source>
        <dbReference type="Pfam" id="PF11412"/>
    </source>
</evidence>
<feature type="chain" id="PRO_5016458507" description="Thiol:disulfide interchange protein DsbD N-terminal domain-containing protein" evidence="1">
    <location>
        <begin position="23"/>
        <end position="262"/>
    </location>
</feature>
<dbReference type="InterPro" id="IPR028250">
    <property type="entry name" value="DsbDN"/>
</dbReference>
<organism evidence="3 4">
    <name type="scientific">Falsochrobactrum shanghaiense</name>
    <dbReference type="NCBI Taxonomy" id="2201899"/>
    <lineage>
        <taxon>Bacteria</taxon>
        <taxon>Pseudomonadati</taxon>
        <taxon>Pseudomonadota</taxon>
        <taxon>Alphaproteobacteria</taxon>
        <taxon>Hyphomicrobiales</taxon>
        <taxon>Brucellaceae</taxon>
        <taxon>Falsochrobactrum</taxon>
    </lineage>
</organism>
<dbReference type="EMBL" id="QGDB01000001">
    <property type="protein sequence ID" value="PWL19716.1"/>
    <property type="molecule type" value="Genomic_DNA"/>
</dbReference>
<evidence type="ECO:0000313" key="4">
    <source>
        <dbReference type="Proteomes" id="UP000245865"/>
    </source>
</evidence>
<dbReference type="Proteomes" id="UP000245865">
    <property type="component" value="Unassembled WGS sequence"/>
</dbReference>
<dbReference type="Pfam" id="PF11412">
    <property type="entry name" value="DsbD_N"/>
    <property type="match status" value="1"/>
</dbReference>
<keyword evidence="4" id="KW-1185">Reference proteome</keyword>
<dbReference type="RefSeq" id="WP_109705105.1">
    <property type="nucleotide sequence ID" value="NZ_QGDB01000001.1"/>
</dbReference>
<gene>
    <name evidence="3" type="ORF">DKP76_00490</name>
</gene>